<organism evidence="2 3">
    <name type="scientific">Azotobacter vinelandii (strain DJ / ATCC BAA-1303)</name>
    <dbReference type="NCBI Taxonomy" id="322710"/>
    <lineage>
        <taxon>Bacteria</taxon>
        <taxon>Pseudomonadati</taxon>
        <taxon>Pseudomonadota</taxon>
        <taxon>Gammaproteobacteria</taxon>
        <taxon>Pseudomonadales</taxon>
        <taxon>Pseudomonadaceae</taxon>
        <taxon>Azotobacter</taxon>
    </lineage>
</organism>
<accession>C1DE25</accession>
<feature type="signal peptide" evidence="1">
    <location>
        <begin position="1"/>
        <end position="27"/>
    </location>
</feature>
<dbReference type="AlphaFoldDB" id="C1DE25"/>
<dbReference type="EMBL" id="CP001157">
    <property type="protein sequence ID" value="ACO80133.1"/>
    <property type="molecule type" value="Genomic_DNA"/>
</dbReference>
<dbReference type="Proteomes" id="UP000002424">
    <property type="component" value="Chromosome"/>
</dbReference>
<dbReference type="STRING" id="322710.Avin_39940"/>
<keyword evidence="3" id="KW-1185">Reference proteome</keyword>
<evidence type="ECO:0000256" key="1">
    <source>
        <dbReference type="SAM" id="SignalP"/>
    </source>
</evidence>
<keyword evidence="1" id="KW-0732">Signal</keyword>
<gene>
    <name evidence="2" type="ordered locus">Avin_39940</name>
</gene>
<evidence type="ECO:0008006" key="4">
    <source>
        <dbReference type="Google" id="ProtNLM"/>
    </source>
</evidence>
<reference evidence="2 3" key="1">
    <citation type="journal article" date="2009" name="J. Bacteriol.">
        <title>Genome sequence of Azotobacter vinelandii, an obligate aerobe specialized to support diverse anaerobic metabolic processes.</title>
        <authorList>
            <person name="Setubal J.C."/>
            <person name="dos Santos P."/>
            <person name="Goldman B.S."/>
            <person name="Ertesvag H."/>
            <person name="Espin G."/>
            <person name="Rubio L.M."/>
            <person name="Valla S."/>
            <person name="Almeida N.F."/>
            <person name="Balasubramanian D."/>
            <person name="Cromes L."/>
            <person name="Curatti L."/>
            <person name="Du Z."/>
            <person name="Godsy E."/>
            <person name="Goodner B."/>
            <person name="Hellner-Burris K."/>
            <person name="Hernandez J.A."/>
            <person name="Houmiel K."/>
            <person name="Imperial J."/>
            <person name="Kennedy C."/>
            <person name="Larson T.J."/>
            <person name="Latreille P."/>
            <person name="Ligon L.S."/>
            <person name="Lu J."/>
            <person name="Maerk M."/>
            <person name="Miller N.M."/>
            <person name="Norton S."/>
            <person name="O'Carroll I.P."/>
            <person name="Paulsen I."/>
            <person name="Raulfs E.C."/>
            <person name="Roemer R."/>
            <person name="Rosser J."/>
            <person name="Segura D."/>
            <person name="Slater S."/>
            <person name="Stricklin S.L."/>
            <person name="Studholme D.J."/>
            <person name="Sun J."/>
            <person name="Viana C.J."/>
            <person name="Wallin E."/>
            <person name="Wang B."/>
            <person name="Wheeler C."/>
            <person name="Zhu H."/>
            <person name="Dean D.R."/>
            <person name="Dixon R."/>
            <person name="Wood D."/>
        </authorList>
    </citation>
    <scope>NUCLEOTIDE SEQUENCE [LARGE SCALE GENOMIC DNA]</scope>
    <source>
        <strain evidence="3">DJ / ATCC BAA-1303</strain>
    </source>
</reference>
<feature type="chain" id="PRO_5002906218" description="Twin-arginine translocation pathway signal protein" evidence="1">
    <location>
        <begin position="28"/>
        <end position="382"/>
    </location>
</feature>
<dbReference type="InterPro" id="IPR000415">
    <property type="entry name" value="Nitroreductase-like"/>
</dbReference>
<dbReference type="OrthoDB" id="272552at2"/>
<dbReference type="InterPro" id="IPR006311">
    <property type="entry name" value="TAT_signal"/>
</dbReference>
<proteinExistence type="predicted"/>
<dbReference type="KEGG" id="avn:Avin_39940"/>
<protein>
    <recommendedName>
        <fullName evidence="4">Twin-arginine translocation pathway signal protein</fullName>
    </recommendedName>
</protein>
<dbReference type="EnsemblBacteria" id="ACO80133">
    <property type="protein sequence ID" value="ACO80133"/>
    <property type="gene ID" value="Avin_39940"/>
</dbReference>
<evidence type="ECO:0000313" key="3">
    <source>
        <dbReference type="Proteomes" id="UP000002424"/>
    </source>
</evidence>
<dbReference type="PROSITE" id="PS51318">
    <property type="entry name" value="TAT"/>
    <property type="match status" value="1"/>
</dbReference>
<name>C1DE25_AZOVD</name>
<sequence>MQRRVLLQAAAGAATALWLASRPAAHAADADAGPWSAWTAEALRAHADARVRALAHAILAPNPQNLQPWRVEFADAARILVRCAPDRRLSVSDLPDRQLTVGFGAFVELYVLALQAEGHAVRVEAFPEGEAWPLLDGRPLALLHLSPATPVRDPLLDAVLQRHTNRTPFDRAGTPGPERLRELVAVARRPERVFWNLEPERAARIRDITLRAWDAEMQEFAPTRDEVARYTRIGDAAIAAAPWGPAMPDAVLAKAPGPVSEASLSDPASAVFQANRRNYRAAVESGDAHLWIASAQYDRIGMFDAGRDWVRLHLQATRMGLAMQPHSQALHDFAAILPYVRELHAALGVPEPAHVQMLGRVGVAAQVNPSPREPAQSHLERA</sequence>
<dbReference type="RefSeq" id="WP_012702508.1">
    <property type="nucleotide sequence ID" value="NC_012560.1"/>
</dbReference>
<dbReference type="GeneID" id="88186945"/>
<dbReference type="eggNOG" id="COG0778">
    <property type="taxonomic scope" value="Bacteria"/>
</dbReference>
<dbReference type="SUPFAM" id="SSF55469">
    <property type="entry name" value="FMN-dependent nitroreductase-like"/>
    <property type="match status" value="1"/>
</dbReference>
<dbReference type="HOGENOM" id="CLU_051479_3_1_6"/>
<dbReference type="Gene3D" id="3.40.109.10">
    <property type="entry name" value="NADH Oxidase"/>
    <property type="match status" value="1"/>
</dbReference>
<dbReference type="GO" id="GO:0016491">
    <property type="term" value="F:oxidoreductase activity"/>
    <property type="evidence" value="ECO:0007669"/>
    <property type="project" value="InterPro"/>
</dbReference>
<evidence type="ECO:0000313" key="2">
    <source>
        <dbReference type="EMBL" id="ACO80133.1"/>
    </source>
</evidence>